<gene>
    <name evidence="2" type="ORF">CORC01_10184</name>
</gene>
<comment type="caution">
    <text evidence="2">The sequence shown here is derived from an EMBL/GenBank/DDBJ whole genome shotgun (WGS) entry which is preliminary data.</text>
</comment>
<dbReference type="GeneID" id="34563323"/>
<reference evidence="2 3" key="1">
    <citation type="submission" date="2016-09" db="EMBL/GenBank/DDBJ databases">
        <authorList>
            <person name="Capua I."/>
            <person name="De Benedictis P."/>
            <person name="Joannis T."/>
            <person name="Lombin L.H."/>
            <person name="Cattoli G."/>
        </authorList>
    </citation>
    <scope>NUCLEOTIDE SEQUENCE [LARGE SCALE GENOMIC DNA]</scope>
    <source>
        <strain evidence="2 3">IMI 309357</strain>
    </source>
</reference>
<feature type="region of interest" description="Disordered" evidence="1">
    <location>
        <begin position="45"/>
        <end position="122"/>
    </location>
</feature>
<accession>A0A1G4AZJ5</accession>
<dbReference type="AlphaFoldDB" id="A0A1G4AZJ5"/>
<feature type="compositionally biased region" description="Basic residues" evidence="1">
    <location>
        <begin position="76"/>
        <end position="105"/>
    </location>
</feature>
<name>A0A1G4AZJ5_9PEZI</name>
<dbReference type="Proteomes" id="UP000176998">
    <property type="component" value="Unassembled WGS sequence"/>
</dbReference>
<protein>
    <submittedName>
        <fullName evidence="2">Uncharacterized protein</fullName>
    </submittedName>
</protein>
<evidence type="ECO:0000313" key="2">
    <source>
        <dbReference type="EMBL" id="OHE94551.1"/>
    </source>
</evidence>
<organism evidence="2 3">
    <name type="scientific">Colletotrichum orchidophilum</name>
    <dbReference type="NCBI Taxonomy" id="1209926"/>
    <lineage>
        <taxon>Eukaryota</taxon>
        <taxon>Fungi</taxon>
        <taxon>Dikarya</taxon>
        <taxon>Ascomycota</taxon>
        <taxon>Pezizomycotina</taxon>
        <taxon>Sordariomycetes</taxon>
        <taxon>Hypocreomycetidae</taxon>
        <taxon>Glomerellales</taxon>
        <taxon>Glomerellaceae</taxon>
        <taxon>Colletotrichum</taxon>
    </lineage>
</organism>
<evidence type="ECO:0000313" key="3">
    <source>
        <dbReference type="Proteomes" id="UP000176998"/>
    </source>
</evidence>
<dbReference type="EMBL" id="MJBS01000098">
    <property type="protein sequence ID" value="OHE94551.1"/>
    <property type="molecule type" value="Genomic_DNA"/>
</dbReference>
<proteinExistence type="predicted"/>
<sequence>MVGIPPPGHRLRHRDPLRLALPSRSIFSLGLSGWVPAESAFTLKQRARPPAHSLSRKGPARRQYRHQHMWPGSAAGKKKNDKNKRHRERKKGMKKKKRHKKARDGKKRENIGDEAEAQAPAPAAAAAAAANASVAQGSRAAPGLALHHLSLTQFLNAPKH</sequence>
<keyword evidence="3" id="KW-1185">Reference proteome</keyword>
<feature type="compositionally biased region" description="Basic residues" evidence="1">
    <location>
        <begin position="45"/>
        <end position="68"/>
    </location>
</feature>
<dbReference type="RefSeq" id="XP_022471713.1">
    <property type="nucleotide sequence ID" value="XM_022621813.1"/>
</dbReference>
<evidence type="ECO:0000256" key="1">
    <source>
        <dbReference type="SAM" id="MobiDB-lite"/>
    </source>
</evidence>